<dbReference type="KEGG" id="plm:Plim_3172"/>
<protein>
    <submittedName>
        <fullName evidence="1">Uncharacterized protein</fullName>
    </submittedName>
</protein>
<reference evidence="1 2" key="1">
    <citation type="journal article" date="2010" name="Stand. Genomic Sci.">
        <title>Complete genome sequence of Planctomyces limnophilus type strain (Mu 290).</title>
        <authorList>
            <person name="Labutti K."/>
            <person name="Sikorski J."/>
            <person name="Schneider S."/>
            <person name="Nolan M."/>
            <person name="Lucas S."/>
            <person name="Glavina Del Rio T."/>
            <person name="Tice H."/>
            <person name="Cheng J.F."/>
            <person name="Goodwin L."/>
            <person name="Pitluck S."/>
            <person name="Liolios K."/>
            <person name="Ivanova N."/>
            <person name="Mavromatis K."/>
            <person name="Mikhailova N."/>
            <person name="Pati A."/>
            <person name="Chen A."/>
            <person name="Palaniappan K."/>
            <person name="Land M."/>
            <person name="Hauser L."/>
            <person name="Chang Y.J."/>
            <person name="Jeffries C.D."/>
            <person name="Tindall B.J."/>
            <person name="Rohde M."/>
            <person name="Goker M."/>
            <person name="Woyke T."/>
            <person name="Bristow J."/>
            <person name="Eisen J.A."/>
            <person name="Markowitz V."/>
            <person name="Hugenholtz P."/>
            <person name="Kyrpides N.C."/>
            <person name="Klenk H.P."/>
            <person name="Lapidus A."/>
        </authorList>
    </citation>
    <scope>NUCLEOTIDE SEQUENCE [LARGE SCALE GENOMIC DNA]</scope>
    <source>
        <strain evidence="2">ATCC 43296 / DSM 3776 / IFAM 1008 / 290</strain>
    </source>
</reference>
<dbReference type="Proteomes" id="UP000002220">
    <property type="component" value="Chromosome"/>
</dbReference>
<organism evidence="1 2">
    <name type="scientific">Planctopirus limnophila (strain ATCC 43296 / DSM 3776 / IFAM 1008 / Mu 290)</name>
    <name type="common">Planctomyces limnophilus</name>
    <dbReference type="NCBI Taxonomy" id="521674"/>
    <lineage>
        <taxon>Bacteria</taxon>
        <taxon>Pseudomonadati</taxon>
        <taxon>Planctomycetota</taxon>
        <taxon>Planctomycetia</taxon>
        <taxon>Planctomycetales</taxon>
        <taxon>Planctomycetaceae</taxon>
        <taxon>Planctopirus</taxon>
    </lineage>
</organism>
<sequence length="82" mass="9721">MSERFRIRMEKRLQVLAENRMEEMPNSNQLEGEEETGTTWLCNVTKRNFEGVDDSTIEYPKNWEELTNRRKKGSAPKENNAK</sequence>
<proteinExistence type="predicted"/>
<keyword evidence="2" id="KW-1185">Reference proteome</keyword>
<dbReference type="HOGENOM" id="CLU_2555356_0_0_0"/>
<dbReference type="AlphaFoldDB" id="D5STF8"/>
<evidence type="ECO:0000313" key="1">
    <source>
        <dbReference type="EMBL" id="ADG68987.1"/>
    </source>
</evidence>
<evidence type="ECO:0000313" key="2">
    <source>
        <dbReference type="Proteomes" id="UP000002220"/>
    </source>
</evidence>
<name>D5STF8_PLAL2</name>
<accession>D5STF8</accession>
<gene>
    <name evidence="1" type="ordered locus">Plim_3172</name>
</gene>
<dbReference type="EMBL" id="CP001744">
    <property type="protein sequence ID" value="ADG68987.1"/>
    <property type="molecule type" value="Genomic_DNA"/>
</dbReference>